<gene>
    <name evidence="2" type="ORF">GWK47_037389</name>
</gene>
<name>A0A8J4YLT7_CHIOP</name>
<proteinExistence type="predicted"/>
<evidence type="ECO:0000313" key="3">
    <source>
        <dbReference type="Proteomes" id="UP000770661"/>
    </source>
</evidence>
<dbReference type="Proteomes" id="UP000770661">
    <property type="component" value="Unassembled WGS sequence"/>
</dbReference>
<comment type="caution">
    <text evidence="2">The sequence shown here is derived from an EMBL/GenBank/DDBJ whole genome shotgun (WGS) entry which is preliminary data.</text>
</comment>
<dbReference type="AlphaFoldDB" id="A0A8J4YLT7"/>
<feature type="compositionally biased region" description="Polar residues" evidence="1">
    <location>
        <begin position="56"/>
        <end position="65"/>
    </location>
</feature>
<accession>A0A8J4YLT7</accession>
<sequence>MAERGRKPRPGGEGLGSLLQRYHRRRHRFTLITPALRTSTSIRRGSDIVRPPPRMETQTQQDNSFSSKILDRSFPARKWLPFSVSRRLMVAESYSGHTSIHRPEQGRQDVLLASIQGARRQSASDSQLQHPTYGDLLETLLQECSKSARLIPHGRSLVPGESILFAIVVHASHLTVNQLAVWRLFQDLFGSYPFTRG</sequence>
<dbReference type="EMBL" id="JACEEZ010004900">
    <property type="protein sequence ID" value="KAG0726039.1"/>
    <property type="molecule type" value="Genomic_DNA"/>
</dbReference>
<reference evidence="2" key="1">
    <citation type="submission" date="2020-07" db="EMBL/GenBank/DDBJ databases">
        <title>The High-quality genome of the commercially important snow crab, Chionoecetes opilio.</title>
        <authorList>
            <person name="Jeong J.-H."/>
            <person name="Ryu S."/>
        </authorList>
    </citation>
    <scope>NUCLEOTIDE SEQUENCE</scope>
    <source>
        <strain evidence="2">MADBK_172401_WGS</strain>
        <tissue evidence="2">Digestive gland</tissue>
    </source>
</reference>
<protein>
    <submittedName>
        <fullName evidence="2">Uncharacterized protein</fullName>
    </submittedName>
</protein>
<evidence type="ECO:0000313" key="2">
    <source>
        <dbReference type="EMBL" id="KAG0726039.1"/>
    </source>
</evidence>
<organism evidence="2 3">
    <name type="scientific">Chionoecetes opilio</name>
    <name type="common">Atlantic snow crab</name>
    <name type="synonym">Cancer opilio</name>
    <dbReference type="NCBI Taxonomy" id="41210"/>
    <lineage>
        <taxon>Eukaryota</taxon>
        <taxon>Metazoa</taxon>
        <taxon>Ecdysozoa</taxon>
        <taxon>Arthropoda</taxon>
        <taxon>Crustacea</taxon>
        <taxon>Multicrustacea</taxon>
        <taxon>Malacostraca</taxon>
        <taxon>Eumalacostraca</taxon>
        <taxon>Eucarida</taxon>
        <taxon>Decapoda</taxon>
        <taxon>Pleocyemata</taxon>
        <taxon>Brachyura</taxon>
        <taxon>Eubrachyura</taxon>
        <taxon>Majoidea</taxon>
        <taxon>Majidae</taxon>
        <taxon>Chionoecetes</taxon>
    </lineage>
</organism>
<feature type="region of interest" description="Disordered" evidence="1">
    <location>
        <begin position="45"/>
        <end position="65"/>
    </location>
</feature>
<evidence type="ECO:0000256" key="1">
    <source>
        <dbReference type="SAM" id="MobiDB-lite"/>
    </source>
</evidence>
<keyword evidence="3" id="KW-1185">Reference proteome</keyword>